<reference evidence="1" key="1">
    <citation type="submission" date="2022-07" db="EMBL/GenBank/DDBJ databases">
        <title>Evaluation of T. orientalis genome assembly methods using nanopore sequencing and analysis of variation between genomes.</title>
        <authorList>
            <person name="Yam J."/>
            <person name="Micallef M.L."/>
            <person name="Liu M."/>
            <person name="Djordjevic S.P."/>
            <person name="Bogema D.R."/>
            <person name="Jenkins C."/>
        </authorList>
    </citation>
    <scope>NUCLEOTIDE SEQUENCE</scope>
    <source>
        <strain evidence="1">Goon Nure</strain>
    </source>
</reference>
<dbReference type="AlphaFoldDB" id="A0A976SID6"/>
<dbReference type="Proteomes" id="UP000244811">
    <property type="component" value="Chromosome 1"/>
</dbReference>
<organism evidence="1 2">
    <name type="scientific">Theileria orientalis</name>
    <dbReference type="NCBI Taxonomy" id="68886"/>
    <lineage>
        <taxon>Eukaryota</taxon>
        <taxon>Sar</taxon>
        <taxon>Alveolata</taxon>
        <taxon>Apicomplexa</taxon>
        <taxon>Aconoidasida</taxon>
        <taxon>Piroplasmida</taxon>
        <taxon>Theileriidae</taxon>
        <taxon>Theileria</taxon>
    </lineage>
</organism>
<dbReference type="EMBL" id="CP056069">
    <property type="protein sequence ID" value="UVC49402.1"/>
    <property type="molecule type" value="Genomic_DNA"/>
</dbReference>
<name>A0A976SID6_THEOR</name>
<protein>
    <submittedName>
        <fullName evidence="1">Uncharacterized protein</fullName>
    </submittedName>
</protein>
<evidence type="ECO:0000313" key="2">
    <source>
        <dbReference type="Proteomes" id="UP000244811"/>
    </source>
</evidence>
<evidence type="ECO:0000313" key="1">
    <source>
        <dbReference type="EMBL" id="UVC49402.1"/>
    </source>
</evidence>
<proteinExistence type="predicted"/>
<accession>A0A976SID6</accession>
<sequence length="225" mass="25812">MTLFGQLKISYLKKLVENSEKLNKYLNHFKVSKLKELELDLVLDLPAPVYKNMKPDLSRIEEYVFSLIKYTELLKNANDVSLSSKFDSKTNIVERLKDSTNYASNLLDNGSKSNKFDNLEGDGNVNSCSNVNSDKNQAIKRVYIRLFEDFPPDTHLFNKRLNKGYDKTILDAVTLMPLFAIIMQTRPGIFLNKLLFHLLASQGVPKILYNLLPAHLAQKFHSNRP</sequence>
<gene>
    <name evidence="1" type="ORF">MACK_003233</name>
</gene>